<dbReference type="EMBL" id="JBGBPY010000001">
    <property type="protein sequence ID" value="MEY2182670.1"/>
    <property type="molecule type" value="Genomic_DNA"/>
</dbReference>
<evidence type="ECO:0008006" key="3">
    <source>
        <dbReference type="Google" id="ProtNLM"/>
    </source>
</evidence>
<gene>
    <name evidence="1" type="ORF">AB7878_09585</name>
</gene>
<protein>
    <recommendedName>
        <fullName evidence="3">DUF4123 domain-containing protein</fullName>
    </recommendedName>
</protein>
<sequence length="177" mass="20967">MSEEKEEHPLVFPSHLFDEVKRSRLWVLENGDINDQQELDKLLNLMFNCPEGKFFLYVPEGESICHVLRKAMDSNLLVSDGWKRNFYPHPKSQRDYVHVLPNNAQWQWEQELLDSAQEHLRFKLTLTESAKRKMQIDQHISLQKASDANPFELKPNFMGFGIDLQKAWSWVREKLRG</sequence>
<organism evidence="1 2">
    <name type="scientific">Rhodanobacter humi</name>
    <dbReference type="NCBI Taxonomy" id="1888173"/>
    <lineage>
        <taxon>Bacteria</taxon>
        <taxon>Pseudomonadati</taxon>
        <taxon>Pseudomonadota</taxon>
        <taxon>Gammaproteobacteria</taxon>
        <taxon>Lysobacterales</taxon>
        <taxon>Rhodanobacteraceae</taxon>
        <taxon>Rhodanobacter</taxon>
    </lineage>
</organism>
<comment type="caution">
    <text evidence="1">The sequence shown here is derived from an EMBL/GenBank/DDBJ whole genome shotgun (WGS) entry which is preliminary data.</text>
</comment>
<evidence type="ECO:0000313" key="1">
    <source>
        <dbReference type="EMBL" id="MEY2182670.1"/>
    </source>
</evidence>
<proteinExistence type="predicted"/>
<dbReference type="Proteomes" id="UP001562159">
    <property type="component" value="Unassembled WGS sequence"/>
</dbReference>
<reference evidence="1 2" key="1">
    <citation type="submission" date="2024-07" db="EMBL/GenBank/DDBJ databases">
        <title>Molecular mechanisms and environmental adaptations of flagellar loss and biofilm growth of Rhodanobacter under environmental stress.</title>
        <authorList>
            <person name="Chen M."/>
        </authorList>
    </citation>
    <scope>NUCLEOTIDE SEQUENCE [LARGE SCALE GENOMIC DNA]</scope>
    <source>
        <strain evidence="1 2">RS22</strain>
    </source>
</reference>
<evidence type="ECO:0000313" key="2">
    <source>
        <dbReference type="Proteomes" id="UP001562159"/>
    </source>
</evidence>
<name>A0ABV4AR40_9GAMM</name>
<accession>A0ABV4AR40</accession>
<keyword evidence="2" id="KW-1185">Reference proteome</keyword>